<evidence type="ECO:0000256" key="2">
    <source>
        <dbReference type="ARBA" id="ARBA00022679"/>
    </source>
</evidence>
<dbReference type="KEGG" id="acm:AciX9_0843"/>
<dbReference type="SUPFAM" id="SSF55729">
    <property type="entry name" value="Acyl-CoA N-acyltransferases (Nat)"/>
    <property type="match status" value="1"/>
</dbReference>
<comment type="similarity">
    <text evidence="1">Belongs to the acetyltransferase family.</text>
</comment>
<evidence type="ECO:0000313" key="5">
    <source>
        <dbReference type="EMBL" id="ADW67911.1"/>
    </source>
</evidence>
<keyword evidence="3" id="KW-0012">Acyltransferase</keyword>
<dbReference type="InterPro" id="IPR016181">
    <property type="entry name" value="Acyl_CoA_acyltransferase"/>
</dbReference>
<dbReference type="HOGENOM" id="CLU_013985_41_3_0"/>
<dbReference type="Pfam" id="PF00583">
    <property type="entry name" value="Acetyltransf_1"/>
    <property type="match status" value="1"/>
</dbReference>
<dbReference type="PROSITE" id="PS51186">
    <property type="entry name" value="GNAT"/>
    <property type="match status" value="1"/>
</dbReference>
<dbReference type="EMBL" id="CP002480">
    <property type="protein sequence ID" value="ADW67911.1"/>
    <property type="molecule type" value="Genomic_DNA"/>
</dbReference>
<proteinExistence type="inferred from homology"/>
<dbReference type="FunFam" id="3.40.630.30:FF:000064">
    <property type="entry name" value="GNAT family acetyltransferase"/>
    <property type="match status" value="1"/>
</dbReference>
<dbReference type="CDD" id="cd04301">
    <property type="entry name" value="NAT_SF"/>
    <property type="match status" value="1"/>
</dbReference>
<dbReference type="PaxDb" id="1198114-AciX9_0843"/>
<evidence type="ECO:0000256" key="1">
    <source>
        <dbReference type="ARBA" id="ARBA00008694"/>
    </source>
</evidence>
<organism evidence="6">
    <name type="scientific">Granulicella tundricola (strain ATCC BAA-1859 / DSM 23138 / MP5ACTX9)</name>
    <dbReference type="NCBI Taxonomy" id="1198114"/>
    <lineage>
        <taxon>Bacteria</taxon>
        <taxon>Pseudomonadati</taxon>
        <taxon>Acidobacteriota</taxon>
        <taxon>Terriglobia</taxon>
        <taxon>Terriglobales</taxon>
        <taxon>Acidobacteriaceae</taxon>
        <taxon>Granulicella</taxon>
    </lineage>
</organism>
<dbReference type="PANTHER" id="PTHR10545">
    <property type="entry name" value="DIAMINE N-ACETYLTRANSFERASE"/>
    <property type="match status" value="1"/>
</dbReference>
<dbReference type="eggNOG" id="COG0456">
    <property type="taxonomic scope" value="Bacteria"/>
</dbReference>
<sequence>MPTVQIRPALPADVPLILHLVRELAIFEREPDAVKATEADLHRYGFGPEKQFDCLLAFIENEPAGLALYFFNYSTWTGKPGIHLEDLFVLPAFRKQGIGRALLSAVARIAVEKGLPRLQWDVLRWNEKAIAFYQAHGAHLKDDWGTMRVEAESLTALASQATPSS</sequence>
<evidence type="ECO:0000313" key="6">
    <source>
        <dbReference type="Proteomes" id="UP000000343"/>
    </source>
</evidence>
<protein>
    <submittedName>
        <fullName evidence="5">GCN5-related N-acetyltransferase</fullName>
    </submittedName>
</protein>
<dbReference type="OrthoDB" id="9792929at2"/>
<feature type="domain" description="N-acetyltransferase" evidence="4">
    <location>
        <begin position="4"/>
        <end position="155"/>
    </location>
</feature>
<keyword evidence="6" id="KW-1185">Reference proteome</keyword>
<dbReference type="STRING" id="1198114.AciX9_0843"/>
<dbReference type="InterPro" id="IPR000182">
    <property type="entry name" value="GNAT_dom"/>
</dbReference>
<dbReference type="AlphaFoldDB" id="E8X145"/>
<dbReference type="Proteomes" id="UP000000343">
    <property type="component" value="Chromosome"/>
</dbReference>
<name>E8X145_GRATM</name>
<keyword evidence="2 5" id="KW-0808">Transferase</keyword>
<dbReference type="PANTHER" id="PTHR10545:SF29">
    <property type="entry name" value="GH14572P-RELATED"/>
    <property type="match status" value="1"/>
</dbReference>
<dbReference type="GO" id="GO:0008080">
    <property type="term" value="F:N-acetyltransferase activity"/>
    <property type="evidence" value="ECO:0007669"/>
    <property type="project" value="TreeGrafter"/>
</dbReference>
<dbReference type="RefSeq" id="WP_013579236.1">
    <property type="nucleotide sequence ID" value="NC_015064.1"/>
</dbReference>
<dbReference type="InterPro" id="IPR051016">
    <property type="entry name" value="Diverse_Substrate_AcTransf"/>
</dbReference>
<dbReference type="Gene3D" id="3.40.630.30">
    <property type="match status" value="1"/>
</dbReference>
<accession>E8X145</accession>
<evidence type="ECO:0000256" key="3">
    <source>
        <dbReference type="ARBA" id="ARBA00023315"/>
    </source>
</evidence>
<evidence type="ECO:0000259" key="4">
    <source>
        <dbReference type="PROSITE" id="PS51186"/>
    </source>
</evidence>
<reference evidence="6" key="1">
    <citation type="submission" date="2011-01" db="EMBL/GenBank/DDBJ databases">
        <title>Complete sequence of chromosome of Acidobacterium sp. MP5ACTX9.</title>
        <authorList>
            <consortium name="US DOE Joint Genome Institute"/>
            <person name="Lucas S."/>
            <person name="Copeland A."/>
            <person name="Lapidus A."/>
            <person name="Cheng J.-F."/>
            <person name="Goodwin L."/>
            <person name="Pitluck S."/>
            <person name="Teshima H."/>
            <person name="Detter J.C."/>
            <person name="Han C."/>
            <person name="Tapia R."/>
            <person name="Land M."/>
            <person name="Hauser L."/>
            <person name="Kyrpides N."/>
            <person name="Ivanova N."/>
            <person name="Ovchinnikova G."/>
            <person name="Pagani I."/>
            <person name="Rawat S.R."/>
            <person name="Mannisto M."/>
            <person name="Haggblom M.M."/>
            <person name="Woyke T."/>
        </authorList>
    </citation>
    <scope>NUCLEOTIDE SEQUENCE [LARGE SCALE GENOMIC DNA]</scope>
    <source>
        <strain evidence="6">MP5ACTX9</strain>
    </source>
</reference>
<gene>
    <name evidence="5" type="ordered locus">AciX9_0843</name>
</gene>